<name>A0A747SUP7_SALER</name>
<dbReference type="SUPFAM" id="SSF57667">
    <property type="entry name" value="beta-beta-alpha zinc fingers"/>
    <property type="match status" value="2"/>
</dbReference>
<dbReference type="AlphaFoldDB" id="A0A747SUP7"/>
<feature type="domain" description="C2H2-type" evidence="8">
    <location>
        <begin position="405"/>
        <end position="432"/>
    </location>
</feature>
<dbReference type="InterPro" id="IPR050331">
    <property type="entry name" value="Zinc_finger"/>
</dbReference>
<dbReference type="FunFam" id="3.30.160.60:FF:000670">
    <property type="entry name" value="zinc finger protein 22"/>
    <property type="match status" value="1"/>
</dbReference>
<keyword evidence="3" id="KW-0677">Repeat</keyword>
<evidence type="ECO:0000256" key="3">
    <source>
        <dbReference type="ARBA" id="ARBA00022737"/>
    </source>
</evidence>
<reference evidence="9" key="1">
    <citation type="journal article" date="2018" name="Genome Biol.">
        <title>SKESA: strategic k-mer extension for scrupulous assemblies.</title>
        <authorList>
            <person name="Souvorov A."/>
            <person name="Agarwala R."/>
            <person name="Lipman D.J."/>
        </authorList>
    </citation>
    <scope>NUCLEOTIDE SEQUENCE</scope>
    <source>
        <strain evidence="9">MA.CK_98/00011163</strain>
    </source>
</reference>
<evidence type="ECO:0000256" key="7">
    <source>
        <dbReference type="SAM" id="MobiDB-lite"/>
    </source>
</evidence>
<organism evidence="9">
    <name type="scientific">Salmonella enterica</name>
    <name type="common">Salmonella choleraesuis</name>
    <dbReference type="NCBI Taxonomy" id="28901"/>
    <lineage>
        <taxon>Bacteria</taxon>
        <taxon>Pseudomonadati</taxon>
        <taxon>Pseudomonadota</taxon>
        <taxon>Gammaproteobacteria</taxon>
        <taxon>Enterobacterales</taxon>
        <taxon>Enterobacteriaceae</taxon>
        <taxon>Salmonella</taxon>
    </lineage>
</organism>
<evidence type="ECO:0000256" key="4">
    <source>
        <dbReference type="ARBA" id="ARBA00022771"/>
    </source>
</evidence>
<comment type="caution">
    <text evidence="9">The sequence shown here is derived from an EMBL/GenBank/DDBJ whole genome shotgun (WGS) entry which is preliminary data.</text>
</comment>
<evidence type="ECO:0000313" key="9">
    <source>
        <dbReference type="EMBL" id="HAF4697569.1"/>
    </source>
</evidence>
<feature type="domain" description="C2H2-type" evidence="8">
    <location>
        <begin position="347"/>
        <end position="376"/>
    </location>
</feature>
<dbReference type="PANTHER" id="PTHR16515:SF49">
    <property type="entry name" value="GASTRULA ZINC FINGER PROTEIN XLCGF49.1-LIKE-RELATED"/>
    <property type="match status" value="1"/>
</dbReference>
<feature type="domain" description="C2H2-type" evidence="8">
    <location>
        <begin position="433"/>
        <end position="460"/>
    </location>
</feature>
<accession>A0A747SUP7</accession>
<dbReference type="Pfam" id="PF00096">
    <property type="entry name" value="zf-C2H2"/>
    <property type="match status" value="4"/>
</dbReference>
<keyword evidence="2" id="KW-0479">Metal-binding</keyword>
<dbReference type="SMART" id="SM00355">
    <property type="entry name" value="ZnF_C2H2"/>
    <property type="match status" value="6"/>
</dbReference>
<evidence type="ECO:0000256" key="5">
    <source>
        <dbReference type="ARBA" id="ARBA00022833"/>
    </source>
</evidence>
<dbReference type="PROSITE" id="PS50157">
    <property type="entry name" value="ZINC_FINGER_C2H2_2"/>
    <property type="match status" value="5"/>
</dbReference>
<feature type="domain" description="C2H2-type" evidence="8">
    <location>
        <begin position="377"/>
        <end position="404"/>
    </location>
</feature>
<dbReference type="InterPro" id="IPR013087">
    <property type="entry name" value="Znf_C2H2_type"/>
</dbReference>
<feature type="domain" description="C2H2-type" evidence="8">
    <location>
        <begin position="318"/>
        <end position="346"/>
    </location>
</feature>
<evidence type="ECO:0000256" key="2">
    <source>
        <dbReference type="ARBA" id="ARBA00022723"/>
    </source>
</evidence>
<dbReference type="FunFam" id="3.30.160.60:FF:003288">
    <property type="entry name" value="Uncharacterized protein"/>
    <property type="match status" value="1"/>
</dbReference>
<evidence type="ECO:0000259" key="8">
    <source>
        <dbReference type="PROSITE" id="PS50157"/>
    </source>
</evidence>
<dbReference type="GO" id="GO:0008270">
    <property type="term" value="F:zinc ion binding"/>
    <property type="evidence" value="ECO:0007669"/>
    <property type="project" value="UniProtKB-KW"/>
</dbReference>
<evidence type="ECO:0000256" key="6">
    <source>
        <dbReference type="PROSITE-ProRule" id="PRU00042"/>
    </source>
</evidence>
<feature type="region of interest" description="Disordered" evidence="7">
    <location>
        <begin position="45"/>
        <end position="69"/>
    </location>
</feature>
<evidence type="ECO:0000256" key="1">
    <source>
        <dbReference type="ARBA" id="ARBA00006991"/>
    </source>
</evidence>
<dbReference type="PANTHER" id="PTHR16515">
    <property type="entry name" value="PR DOMAIN ZINC FINGER PROTEIN"/>
    <property type="match status" value="1"/>
</dbReference>
<dbReference type="Gene3D" id="3.30.160.60">
    <property type="entry name" value="Classic Zinc Finger"/>
    <property type="match status" value="4"/>
</dbReference>
<dbReference type="FunFam" id="3.30.160.60:FF:000446">
    <property type="entry name" value="Zinc finger protein"/>
    <property type="match status" value="1"/>
</dbReference>
<dbReference type="EMBL" id="DAAVHS010000002">
    <property type="protein sequence ID" value="HAF4697569.1"/>
    <property type="molecule type" value="Genomic_DNA"/>
</dbReference>
<dbReference type="InterPro" id="IPR036236">
    <property type="entry name" value="Znf_C2H2_sf"/>
</dbReference>
<comment type="similarity">
    <text evidence="1">Belongs to the krueppel C2H2-type zinc-finger protein family.</text>
</comment>
<dbReference type="PROSITE" id="PS00028">
    <property type="entry name" value="ZINC_FINGER_C2H2_1"/>
    <property type="match status" value="4"/>
</dbReference>
<protein>
    <recommendedName>
        <fullName evidence="8">C2H2-type domain-containing protein</fullName>
    </recommendedName>
</protein>
<gene>
    <name evidence="9" type="ORF">G8O00_000925</name>
</gene>
<reference evidence="9" key="2">
    <citation type="submission" date="2020-02" db="EMBL/GenBank/DDBJ databases">
        <authorList>
            <consortium name="NCBI Pathogen Detection Project"/>
        </authorList>
    </citation>
    <scope>NUCLEOTIDE SEQUENCE</scope>
    <source>
        <strain evidence="9">MA.CK_98/00011163</strain>
    </source>
</reference>
<proteinExistence type="inferred from homology"/>
<dbReference type="FunFam" id="3.30.160.60:FF:000072">
    <property type="entry name" value="zinc finger protein 143 isoform X1"/>
    <property type="match status" value="1"/>
</dbReference>
<keyword evidence="5" id="KW-0862">Zinc</keyword>
<keyword evidence="4 6" id="KW-0863">Zinc-finger</keyword>
<dbReference type="GO" id="GO:0010468">
    <property type="term" value="P:regulation of gene expression"/>
    <property type="evidence" value="ECO:0007669"/>
    <property type="project" value="TreeGrafter"/>
</dbReference>
<sequence length="466" mass="52288">MPWFCTLCNHNLLSDSRHSAMMHLRACHPDILCPEPEWQNYIQDRRGESSVASPRFPGSLKRPHSPGDGSVRLPLLHPAGKPVEMVNMGYCEGDSQEPPVPFYDSPGGGFSQINLDELNTGHPAQQDNRYSPPGRRDVQPFNPGAPQPEALLTLARDLRTPGRWMTEAADIVPWLLVRLPGWPAEVTISIMVIAGRGGTAPYYCHFVLPGRPVQRTIWLQLRDQHYSLLANNGTWQEMPRDGDCFYHAVLGGLRQMMVAIPGVTNSVQLRQLVADSVPQYAAELEQFLRRNDSRPPVMAAQPPVPGAGGAGLVRPGKYICRDCKTNFSVQSKFIHHCRREHNNLKPFECPVPECGQGFANPGGLKVHRRIHTGERPYRCEKCGQTFTQQSSLNSHRLTHTEERPYRCEKCGHTCTQRSNLNTHRLIHTGERLCRCEVCGQTFTQRSSLNTHKKSRCPGRGQVLRPA</sequence>